<dbReference type="EMBL" id="JBIYXZ010002079">
    <property type="protein sequence ID" value="KAL3052044.1"/>
    <property type="molecule type" value="Genomic_DNA"/>
</dbReference>
<dbReference type="InterPro" id="IPR043537">
    <property type="entry name" value="Tiam1/Tiam2/Sif"/>
</dbReference>
<sequence length="566" mass="63737">MGALCWVLPEEDEEVLQEEEEGGGGRCGGGVLSCCLPSERLLNVERVHALYQTFPECRAAEPDVPRNPYLSPPHLSPAHLSPPHLSPPQRLRKVIQELVDTEKSYVKDLECLFDLYLTPLQTESFLSKEEMEALFGCLPEMLDFQRVFLQTLEEKISSCPNLEAPEQLQKLLSSLGGSFLLYADRFKHYSGFCANHLKVQKVLERAKTDADFKHFLETRNPTNQHSASLESFLIKPVQRILKYPLLLRELVTLTPPHTPEHTHLTEALRAMEDAASHINEMQKIYEEFGCVFDQLAAEYTDKQVVALSMGGFLLCSSVLWLNPLPSLRLKKEPELTLFVFKRAVVLVYRENIKLKKRMTASRSADLDPFRFRWLIPVSQAQVRPANFTGSGSECVLELVHCRSEVEGRPETVFQLCSSDVEMKARVLCALRPLLRARDPCGSLRRPRLSAQRRRHRGRGGEEPALPPNSNQTPKTRLSSLTGGLEAQLQNLHFTEGGAEPRGAGRRSYNLRGEGGGAGGAPGERLQRSQHDFHDQRGLFLRRGARGEETGPRNRKYTPDAQNTLST</sequence>
<dbReference type="CDD" id="cd00160">
    <property type="entry name" value="RhoGEF"/>
    <property type="match status" value="1"/>
</dbReference>
<feature type="compositionally biased region" description="Gly residues" evidence="1">
    <location>
        <begin position="512"/>
        <end position="521"/>
    </location>
</feature>
<dbReference type="PROSITE" id="PS00741">
    <property type="entry name" value="DH_1"/>
    <property type="match status" value="1"/>
</dbReference>
<dbReference type="InterPro" id="IPR035899">
    <property type="entry name" value="DBL_dom_sf"/>
</dbReference>
<gene>
    <name evidence="3" type="ORF">OYC64_004744</name>
</gene>
<organism evidence="3 4">
    <name type="scientific">Pagothenia borchgrevinki</name>
    <name type="common">Bald rockcod</name>
    <name type="synonym">Trematomus borchgrevinki</name>
    <dbReference type="NCBI Taxonomy" id="8213"/>
    <lineage>
        <taxon>Eukaryota</taxon>
        <taxon>Metazoa</taxon>
        <taxon>Chordata</taxon>
        <taxon>Craniata</taxon>
        <taxon>Vertebrata</taxon>
        <taxon>Euteleostomi</taxon>
        <taxon>Actinopterygii</taxon>
        <taxon>Neopterygii</taxon>
        <taxon>Teleostei</taxon>
        <taxon>Neoteleostei</taxon>
        <taxon>Acanthomorphata</taxon>
        <taxon>Eupercaria</taxon>
        <taxon>Perciformes</taxon>
        <taxon>Notothenioidei</taxon>
        <taxon>Nototheniidae</taxon>
        <taxon>Pagothenia</taxon>
    </lineage>
</organism>
<feature type="region of interest" description="Disordered" evidence="1">
    <location>
        <begin position="444"/>
        <end position="479"/>
    </location>
</feature>
<evidence type="ECO:0000256" key="1">
    <source>
        <dbReference type="SAM" id="MobiDB-lite"/>
    </source>
</evidence>
<feature type="domain" description="DH" evidence="2">
    <location>
        <begin position="90"/>
        <end position="281"/>
    </location>
</feature>
<dbReference type="Pfam" id="PF00621">
    <property type="entry name" value="RhoGEF"/>
    <property type="match status" value="1"/>
</dbReference>
<evidence type="ECO:0000313" key="4">
    <source>
        <dbReference type="Proteomes" id="UP001619887"/>
    </source>
</evidence>
<dbReference type="PROSITE" id="PS50010">
    <property type="entry name" value="DH_2"/>
    <property type="match status" value="1"/>
</dbReference>
<dbReference type="SMART" id="SM00325">
    <property type="entry name" value="RhoGEF"/>
    <property type="match status" value="1"/>
</dbReference>
<name>A0ABD2GDA3_PAGBO</name>
<dbReference type="InterPro" id="IPR055230">
    <property type="entry name" value="PH_Tiam1/2"/>
</dbReference>
<dbReference type="Pfam" id="PF23014">
    <property type="entry name" value="PH_Tiam1"/>
    <property type="match status" value="1"/>
</dbReference>
<feature type="compositionally biased region" description="Polar residues" evidence="1">
    <location>
        <begin position="467"/>
        <end position="479"/>
    </location>
</feature>
<reference evidence="3 4" key="2">
    <citation type="journal article" date="2024" name="G3 (Bethesda)">
        <title>The genome of the cryopelagic Antarctic bald notothen, Trematomus borchgrevinki.</title>
        <authorList>
            <person name="Rayamajhi N."/>
            <person name="Rivera-Colon A.G."/>
            <person name="Minhas B.F."/>
            <person name="Cheng C.C."/>
            <person name="Catchen J.M."/>
        </authorList>
    </citation>
    <scope>NUCLEOTIDE SEQUENCE [LARGE SCALE GENOMIC DNA]</scope>
    <source>
        <strain evidence="3">AGRC-2024</strain>
    </source>
</reference>
<evidence type="ECO:0000259" key="2">
    <source>
        <dbReference type="PROSITE" id="PS50010"/>
    </source>
</evidence>
<dbReference type="InterPro" id="IPR000219">
    <property type="entry name" value="DH_dom"/>
</dbReference>
<dbReference type="SUPFAM" id="SSF50729">
    <property type="entry name" value="PH domain-like"/>
    <property type="match status" value="1"/>
</dbReference>
<dbReference type="PANTHER" id="PTHR46001:SF5">
    <property type="entry name" value="RHO GUANINE NUCLEOTIDE EXCHANGE FACTOR TIAM2"/>
    <property type="match status" value="1"/>
</dbReference>
<proteinExistence type="predicted"/>
<dbReference type="SUPFAM" id="SSF48065">
    <property type="entry name" value="DBL homology domain (DH-domain)"/>
    <property type="match status" value="1"/>
</dbReference>
<reference evidence="3 4" key="1">
    <citation type="journal article" date="2022" name="G3 (Bethesda)">
        <title>Evaluating Illumina-, Nanopore-, and PacBio-based genome assembly strategies with the bald notothen, Trematomus borchgrevinki.</title>
        <authorList>
            <person name="Rayamajhi N."/>
            <person name="Cheng C.C."/>
            <person name="Catchen J.M."/>
        </authorList>
    </citation>
    <scope>NUCLEOTIDE SEQUENCE [LARGE SCALE GENOMIC DNA]</scope>
    <source>
        <strain evidence="3">AGRC-2024</strain>
    </source>
</reference>
<dbReference type="Proteomes" id="UP001619887">
    <property type="component" value="Unassembled WGS sequence"/>
</dbReference>
<dbReference type="PANTHER" id="PTHR46001">
    <property type="entry name" value="TIAM (MAMMALIAN TUMOR INVASION AND METASTASIS FACTOR) HOMOLOG"/>
    <property type="match status" value="1"/>
</dbReference>
<comment type="caution">
    <text evidence="3">The sequence shown here is derived from an EMBL/GenBank/DDBJ whole genome shotgun (WGS) entry which is preliminary data.</text>
</comment>
<keyword evidence="4" id="KW-1185">Reference proteome</keyword>
<feature type="compositionally biased region" description="Basic residues" evidence="1">
    <location>
        <begin position="444"/>
        <end position="457"/>
    </location>
</feature>
<evidence type="ECO:0000313" key="3">
    <source>
        <dbReference type="EMBL" id="KAL3052044.1"/>
    </source>
</evidence>
<dbReference type="InterPro" id="IPR011993">
    <property type="entry name" value="PH-like_dom_sf"/>
</dbReference>
<dbReference type="Gene3D" id="1.20.900.10">
    <property type="entry name" value="Dbl homology (DH) domain"/>
    <property type="match status" value="1"/>
</dbReference>
<feature type="compositionally biased region" description="Basic and acidic residues" evidence="1">
    <location>
        <begin position="524"/>
        <end position="536"/>
    </location>
</feature>
<feature type="region of interest" description="Disordered" evidence="1">
    <location>
        <begin position="493"/>
        <end position="566"/>
    </location>
</feature>
<dbReference type="InterPro" id="IPR001331">
    <property type="entry name" value="GDS_CDC24_CS"/>
</dbReference>
<dbReference type="AlphaFoldDB" id="A0ABD2GDA3"/>
<dbReference type="Gene3D" id="2.30.29.30">
    <property type="entry name" value="Pleckstrin-homology domain (PH domain)/Phosphotyrosine-binding domain (PTB)"/>
    <property type="match status" value="1"/>
</dbReference>
<accession>A0ABD2GDA3</accession>
<protein>
    <recommendedName>
        <fullName evidence="2">DH domain-containing protein</fullName>
    </recommendedName>
</protein>